<dbReference type="EMBL" id="CATZAR010000005">
    <property type="protein sequence ID" value="CAJ0792186.1"/>
    <property type="molecule type" value="Genomic_DNA"/>
</dbReference>
<evidence type="ECO:0000313" key="2">
    <source>
        <dbReference type="Proteomes" id="UP001189773"/>
    </source>
</evidence>
<organism evidence="1 2">
    <name type="scientific">Ralstonia thomasii</name>
    <dbReference type="NCBI Taxonomy" id="3058596"/>
    <lineage>
        <taxon>Bacteria</taxon>
        <taxon>Pseudomonadati</taxon>
        <taxon>Pseudomonadota</taxon>
        <taxon>Betaproteobacteria</taxon>
        <taxon>Burkholderiales</taxon>
        <taxon>Burkholderiaceae</taxon>
        <taxon>Ralstonia</taxon>
    </lineage>
</organism>
<keyword evidence="2" id="KW-1185">Reference proteome</keyword>
<dbReference type="Proteomes" id="UP001189773">
    <property type="component" value="Unassembled WGS sequence"/>
</dbReference>
<gene>
    <name evidence="1" type="ORF">LMG18095_02279</name>
</gene>
<proteinExistence type="predicted"/>
<protein>
    <submittedName>
        <fullName evidence="1">Uncharacterized protein</fullName>
    </submittedName>
</protein>
<dbReference type="RefSeq" id="WP_012436158.1">
    <property type="nucleotide sequence ID" value="NZ_CATWDO010000003.1"/>
</dbReference>
<reference evidence="1 2" key="1">
    <citation type="submission" date="2023-07" db="EMBL/GenBank/DDBJ databases">
        <authorList>
            <person name="Peeters C."/>
        </authorList>
    </citation>
    <scope>NUCLEOTIDE SEQUENCE [LARGE SCALE GENOMIC DNA]</scope>
    <source>
        <strain evidence="1 2">LMG 18095</strain>
    </source>
</reference>
<evidence type="ECO:0000313" key="1">
    <source>
        <dbReference type="EMBL" id="CAJ0792186.1"/>
    </source>
</evidence>
<sequence>MLEIDNTLVKILHINTRNEKHGDEKVLGVDLKLQVKLSNDELAQFSPTLKASFYHKDEAVQGDLVTDAGHLPNLKNPQLGAIKWAGDYENQRLEIHHGVRAQDDIVLSDIRVNKFVLDMKEGGTVFVTFRAQIHPDEKQTAKILTLLDQEVHMSLVFEEPPEMREAA</sequence>
<accession>A0ABM9JFA5</accession>
<name>A0ABM9JFA5_9RALS</name>
<comment type="caution">
    <text evidence="1">The sequence shown here is derived from an EMBL/GenBank/DDBJ whole genome shotgun (WGS) entry which is preliminary data.</text>
</comment>